<comment type="caution">
    <text evidence="3">The sequence shown here is derived from an EMBL/GenBank/DDBJ whole genome shotgun (WGS) entry which is preliminary data.</text>
</comment>
<dbReference type="EMBL" id="MU847491">
    <property type="protein sequence ID" value="KAK2630812.1"/>
    <property type="molecule type" value="Genomic_DNA"/>
</dbReference>
<proteinExistence type="predicted"/>
<evidence type="ECO:0000313" key="3">
    <source>
        <dbReference type="EMBL" id="KAK2630812.1"/>
    </source>
</evidence>
<dbReference type="Pfam" id="PF23572">
    <property type="entry name" value="GH3_C"/>
    <property type="match status" value="1"/>
</dbReference>
<protein>
    <recommendedName>
        <fullName evidence="2">GH3 C-terminal domain-containing protein</fullName>
    </recommendedName>
</protein>
<feature type="region of interest" description="Disordered" evidence="1">
    <location>
        <begin position="1"/>
        <end position="24"/>
    </location>
</feature>
<dbReference type="GO" id="GO:0005737">
    <property type="term" value="C:cytoplasm"/>
    <property type="evidence" value="ECO:0007669"/>
    <property type="project" value="TreeGrafter"/>
</dbReference>
<sequence>MAAETDASTIGPAATRRPASLSPAMETDAEKLRFIEEMTANVDAVQERVLAEILGRNAESEYLRNCGLAGAIDRATFRAKVPVVLYEDLQLYIRRIAEGDRSPILSGSKHPISEFLTSSGTSGGERKLLPTVEDEIDRRKLLSSLAMSVINRYIPGLDEGSALCFFFVKSETMTPGGLPARPTLTSYYKSDHFKNRTDGRYKTCTSPLGAILCEDAFQSMYAQMLYGLCHRNDVVRLCAVFASALVRAIYFLQQNWEPLATDIETGVLNHRVTDPSARKEVGDILRADLELARCIRTECSKEDWAECYFGLNLRPFCDPSEVSYTIMPNMAYFEFIPMDGDILRVTGFHNMAPQFSFVRRRNVLLSVESDKNDEAELQRAVERASSLLCTFDAAVLDYTSQACTKSIPGHYVIYWELLLTTKGSHTMIDDETLEKCCLEMEEALNAVYRQSRVADASIGPLEIRVVKAGTFEKLMDYAISHGTSIAQYKVPRCVTLPPVIELLDSHVISCHFSPKLPHWASAGQQLDSTKEEYTWPSGSD</sequence>
<keyword evidence="4" id="KW-1185">Reference proteome</keyword>
<evidence type="ECO:0000256" key="1">
    <source>
        <dbReference type="SAM" id="MobiDB-lite"/>
    </source>
</evidence>
<dbReference type="AlphaFoldDB" id="A0AAV9FUE5"/>
<dbReference type="Proteomes" id="UP001301735">
    <property type="component" value="Unassembled WGS sequence"/>
</dbReference>
<dbReference type="Pfam" id="PF03321">
    <property type="entry name" value="GH3"/>
    <property type="match status" value="1"/>
</dbReference>
<dbReference type="PANTHER" id="PTHR31901:SF60">
    <property type="match status" value="1"/>
</dbReference>
<name>A0AAV9FUE5_ELECO</name>
<dbReference type="InterPro" id="IPR004993">
    <property type="entry name" value="GH3"/>
</dbReference>
<gene>
    <name evidence="3" type="ORF">QOZ80_UnG0725120</name>
</gene>
<organism evidence="3 4">
    <name type="scientific">Eleusine coracana subsp. coracana</name>
    <dbReference type="NCBI Taxonomy" id="191504"/>
    <lineage>
        <taxon>Eukaryota</taxon>
        <taxon>Viridiplantae</taxon>
        <taxon>Streptophyta</taxon>
        <taxon>Embryophyta</taxon>
        <taxon>Tracheophyta</taxon>
        <taxon>Spermatophyta</taxon>
        <taxon>Magnoliopsida</taxon>
        <taxon>Liliopsida</taxon>
        <taxon>Poales</taxon>
        <taxon>Poaceae</taxon>
        <taxon>PACMAD clade</taxon>
        <taxon>Chloridoideae</taxon>
        <taxon>Cynodonteae</taxon>
        <taxon>Eleusininae</taxon>
        <taxon>Eleusine</taxon>
    </lineage>
</organism>
<evidence type="ECO:0000313" key="4">
    <source>
        <dbReference type="Proteomes" id="UP001301735"/>
    </source>
</evidence>
<feature type="domain" description="GH3 C-terminal" evidence="2">
    <location>
        <begin position="376"/>
        <end position="495"/>
    </location>
</feature>
<dbReference type="InterPro" id="IPR055378">
    <property type="entry name" value="GH3_C"/>
</dbReference>
<accession>A0AAV9FUE5</accession>
<dbReference type="PANTHER" id="PTHR31901">
    <property type="entry name" value="GH3 DOMAIN-CONTAINING PROTEIN"/>
    <property type="match status" value="1"/>
</dbReference>
<reference evidence="3 4" key="1">
    <citation type="submission" date="2023-05" db="EMBL/GenBank/DDBJ databases">
        <title>WGS assembly of Eleusine coracana.</title>
        <authorList>
            <person name="Jenkins J."/>
            <person name="Schmutz J."/>
            <person name="Lux T."/>
            <person name="Plott C."/>
            <person name="Mayer K."/>
            <person name="Qi P."/>
            <person name="Devos K."/>
        </authorList>
    </citation>
    <scope>NUCLEOTIDE SEQUENCE [LARGE SCALE GENOMIC DNA]</scope>
    <source>
        <tissue evidence="3">Leaves</tissue>
    </source>
</reference>
<dbReference type="GO" id="GO:0016881">
    <property type="term" value="F:acid-amino acid ligase activity"/>
    <property type="evidence" value="ECO:0007669"/>
    <property type="project" value="TreeGrafter"/>
</dbReference>
<evidence type="ECO:0000259" key="2">
    <source>
        <dbReference type="Pfam" id="PF23572"/>
    </source>
</evidence>